<reference evidence="5" key="1">
    <citation type="journal article" date="2021" name="Nat. Commun.">
        <title>Genomic analyses provide insights into spinach domestication and the genetic basis of agronomic traits.</title>
        <authorList>
            <person name="Cai X."/>
            <person name="Sun X."/>
            <person name="Xu C."/>
            <person name="Sun H."/>
            <person name="Wang X."/>
            <person name="Ge C."/>
            <person name="Zhang Z."/>
            <person name="Wang Q."/>
            <person name="Fei Z."/>
            <person name="Jiao C."/>
            <person name="Wang Q."/>
        </authorList>
    </citation>
    <scope>NUCLEOTIDE SEQUENCE [LARGE SCALE GENOMIC DNA]</scope>
    <source>
        <strain evidence="5">cv. Varoflay</strain>
    </source>
</reference>
<dbReference type="SUPFAM" id="SSF49503">
    <property type="entry name" value="Cupredoxins"/>
    <property type="match status" value="1"/>
</dbReference>
<proteinExistence type="predicted"/>
<dbReference type="GO" id="GO:0005886">
    <property type="term" value="C:plasma membrane"/>
    <property type="evidence" value="ECO:0000318"/>
    <property type="project" value="GO_Central"/>
</dbReference>
<dbReference type="GO" id="GO:0009055">
    <property type="term" value="F:electron transfer activity"/>
    <property type="evidence" value="ECO:0007669"/>
    <property type="project" value="InterPro"/>
</dbReference>
<dbReference type="PANTHER" id="PTHR33021">
    <property type="entry name" value="BLUE COPPER PROTEIN"/>
    <property type="match status" value="1"/>
</dbReference>
<keyword evidence="5" id="KW-1185">Reference proteome</keyword>
<evidence type="ECO:0000313" key="5">
    <source>
        <dbReference type="Proteomes" id="UP000813463"/>
    </source>
</evidence>
<dbReference type="KEGG" id="soe:110796124"/>
<dbReference type="InterPro" id="IPR003245">
    <property type="entry name" value="Phytocyanin_dom"/>
</dbReference>
<dbReference type="OrthoDB" id="5421909at2759"/>
<dbReference type="InterPro" id="IPR039391">
    <property type="entry name" value="Phytocyanin-like"/>
</dbReference>
<dbReference type="AlphaFoldDB" id="A0A9R0IXA9"/>
<feature type="chain" id="PRO_5040212363" evidence="3">
    <location>
        <begin position="25"/>
        <end position="167"/>
    </location>
</feature>
<feature type="domain" description="Phytocyanin" evidence="4">
    <location>
        <begin position="25"/>
        <end position="128"/>
    </location>
</feature>
<keyword evidence="1" id="KW-1015">Disulfide bond</keyword>
<gene>
    <name evidence="6" type="primary">LOC110796124</name>
</gene>
<keyword evidence="2" id="KW-0325">Glycoprotein</keyword>
<evidence type="ECO:0000256" key="1">
    <source>
        <dbReference type="ARBA" id="ARBA00023157"/>
    </source>
</evidence>
<accession>A0A9R0IXA9</accession>
<evidence type="ECO:0000256" key="3">
    <source>
        <dbReference type="SAM" id="SignalP"/>
    </source>
</evidence>
<dbReference type="InterPro" id="IPR008972">
    <property type="entry name" value="Cupredoxin"/>
</dbReference>
<evidence type="ECO:0000313" key="6">
    <source>
        <dbReference type="RefSeq" id="XP_021856847.1"/>
    </source>
</evidence>
<dbReference type="RefSeq" id="XP_021856847.1">
    <property type="nucleotide sequence ID" value="XM_022001155.2"/>
</dbReference>
<dbReference type="Proteomes" id="UP000813463">
    <property type="component" value="Chromosome 2"/>
</dbReference>
<organism evidence="5 6">
    <name type="scientific">Spinacia oleracea</name>
    <name type="common">Spinach</name>
    <dbReference type="NCBI Taxonomy" id="3562"/>
    <lineage>
        <taxon>Eukaryota</taxon>
        <taxon>Viridiplantae</taxon>
        <taxon>Streptophyta</taxon>
        <taxon>Embryophyta</taxon>
        <taxon>Tracheophyta</taxon>
        <taxon>Spermatophyta</taxon>
        <taxon>Magnoliopsida</taxon>
        <taxon>eudicotyledons</taxon>
        <taxon>Gunneridae</taxon>
        <taxon>Pentapetalae</taxon>
        <taxon>Caryophyllales</taxon>
        <taxon>Chenopodiaceae</taxon>
        <taxon>Chenopodioideae</taxon>
        <taxon>Anserineae</taxon>
        <taxon>Spinacia</taxon>
    </lineage>
</organism>
<dbReference type="FunFam" id="2.60.40.420:FF:000034">
    <property type="entry name" value="Cupredoxin superfamily protein"/>
    <property type="match status" value="1"/>
</dbReference>
<dbReference type="Pfam" id="PF02298">
    <property type="entry name" value="Cu_bind_like"/>
    <property type="match status" value="1"/>
</dbReference>
<dbReference type="GeneID" id="110796124"/>
<keyword evidence="3" id="KW-0732">Signal</keyword>
<evidence type="ECO:0000259" key="4">
    <source>
        <dbReference type="PROSITE" id="PS51485"/>
    </source>
</evidence>
<feature type="signal peptide" evidence="3">
    <location>
        <begin position="1"/>
        <end position="24"/>
    </location>
</feature>
<sequence length="167" mass="17772">MAAKYIVVLVAITTLMLRNHNVGATELIVGDDAAWNVPGSPETYSTWASKHTFSVGDVLVFNFVNGSHTVALVNKNAFETCNTSNVNSAIMSQSPVRVPLQKTGQLHFICTVDDHCLSGLKLSINVTDKSPLSPASSSTPPANSSPTNIPSFAFVASSSLMLFFVNL</sequence>
<reference evidence="6" key="2">
    <citation type="submission" date="2025-08" db="UniProtKB">
        <authorList>
            <consortium name="RefSeq"/>
        </authorList>
    </citation>
    <scope>IDENTIFICATION</scope>
    <source>
        <tissue evidence="6">Leaf</tissue>
    </source>
</reference>
<dbReference type="PROSITE" id="PS51485">
    <property type="entry name" value="PHYTOCYANIN"/>
    <property type="match status" value="1"/>
</dbReference>
<dbReference type="PANTHER" id="PTHR33021:SF494">
    <property type="entry name" value="BLUE COPPER PROTEIN"/>
    <property type="match status" value="1"/>
</dbReference>
<evidence type="ECO:0000256" key="2">
    <source>
        <dbReference type="ARBA" id="ARBA00023180"/>
    </source>
</evidence>
<protein>
    <submittedName>
        <fullName evidence="6">Umecyanin-like</fullName>
    </submittedName>
</protein>
<dbReference type="Gene3D" id="2.60.40.420">
    <property type="entry name" value="Cupredoxins - blue copper proteins"/>
    <property type="match status" value="1"/>
</dbReference>
<name>A0A9R0IXA9_SPIOL</name>